<feature type="domain" description="EF-hand" evidence="5">
    <location>
        <begin position="257"/>
        <end position="292"/>
    </location>
</feature>
<keyword evidence="1" id="KW-0479">Metal-binding</keyword>
<feature type="compositionally biased region" description="Polar residues" evidence="4">
    <location>
        <begin position="48"/>
        <end position="64"/>
    </location>
</feature>
<dbReference type="InterPro" id="IPR050230">
    <property type="entry name" value="CALM/Myosin/TropC-like"/>
</dbReference>
<dbReference type="SMART" id="SM00054">
    <property type="entry name" value="EFh"/>
    <property type="match status" value="4"/>
</dbReference>
<keyword evidence="3" id="KW-0106">Calcium</keyword>
<evidence type="ECO:0000256" key="4">
    <source>
        <dbReference type="SAM" id="MobiDB-lite"/>
    </source>
</evidence>
<feature type="compositionally biased region" description="Low complexity" evidence="4">
    <location>
        <begin position="30"/>
        <end position="45"/>
    </location>
</feature>
<keyword evidence="6" id="KW-1185">Reference proteome</keyword>
<reference evidence="7" key="1">
    <citation type="submission" date="2022-11" db="UniProtKB">
        <authorList>
            <consortium name="WormBaseParasite"/>
        </authorList>
    </citation>
    <scope>IDENTIFICATION</scope>
</reference>
<sequence>MAFRSSEYHSSPQHSTFQQFPSSHHHHHLQQQQQQQQYQQQQYPSDNHFYNNTPGYSYGPPSTIQQQQNYHMLPLAQPQPIQRSPQLQHQQFQHQYQQYRRQQPPIPSTTAPPISTGSLKSLSGNRQSATLSPITVAAAARNSVAFSQGKRDSSNSMKLKEKASLFNRWKNNSMQDTAIEGISIEEMEEYTEAFKAFDKDGNGSISSKELGVAMRSLGQNPTEQELLDMVNEVDIDGSGTIDFPEFCQMMKRMNKENDSEMIREAFRVFDRDGNGYITAEEFRYFMTTMGEQFSDDEVDEIIAEVDTDKDGQVRFFSKFNFL</sequence>
<dbReference type="PROSITE" id="PS00018">
    <property type="entry name" value="EF_HAND_1"/>
    <property type="match status" value="3"/>
</dbReference>
<dbReference type="PROSITE" id="PS50222">
    <property type="entry name" value="EF_HAND_2"/>
    <property type="match status" value="3"/>
</dbReference>
<dbReference type="InterPro" id="IPR018247">
    <property type="entry name" value="EF_Hand_1_Ca_BS"/>
</dbReference>
<feature type="domain" description="EF-hand" evidence="5">
    <location>
        <begin position="185"/>
        <end position="220"/>
    </location>
</feature>
<protein>
    <submittedName>
        <fullName evidence="7">EF-hand domain-containing protein</fullName>
    </submittedName>
</protein>
<dbReference type="Proteomes" id="UP000887578">
    <property type="component" value="Unplaced"/>
</dbReference>
<dbReference type="FunFam" id="1.10.238.10:FF:000238">
    <property type="entry name" value="CALmodulin related genes"/>
    <property type="match status" value="1"/>
</dbReference>
<feature type="region of interest" description="Disordered" evidence="4">
    <location>
        <begin position="1"/>
        <end position="64"/>
    </location>
</feature>
<feature type="compositionally biased region" description="Low complexity" evidence="4">
    <location>
        <begin position="82"/>
        <end position="116"/>
    </location>
</feature>
<dbReference type="PANTHER" id="PTHR23048">
    <property type="entry name" value="MYOSIN LIGHT CHAIN 1, 3"/>
    <property type="match status" value="1"/>
</dbReference>
<evidence type="ECO:0000313" key="6">
    <source>
        <dbReference type="Proteomes" id="UP000887578"/>
    </source>
</evidence>
<dbReference type="GO" id="GO:0016460">
    <property type="term" value="C:myosin II complex"/>
    <property type="evidence" value="ECO:0007669"/>
    <property type="project" value="TreeGrafter"/>
</dbReference>
<evidence type="ECO:0000256" key="2">
    <source>
        <dbReference type="ARBA" id="ARBA00022737"/>
    </source>
</evidence>
<evidence type="ECO:0000256" key="1">
    <source>
        <dbReference type="ARBA" id="ARBA00022723"/>
    </source>
</evidence>
<dbReference type="WBParaSite" id="PDA_v2.g13136.t1">
    <property type="protein sequence ID" value="PDA_v2.g13136.t1"/>
    <property type="gene ID" value="PDA_v2.g13136"/>
</dbReference>
<accession>A0A914P5F2</accession>
<dbReference type="FunFam" id="1.10.238.10:FF:000251">
    <property type="entry name" value="Calmodulin-related protein 97A"/>
    <property type="match status" value="1"/>
</dbReference>
<evidence type="ECO:0000313" key="7">
    <source>
        <dbReference type="WBParaSite" id="PDA_v2.g13136.t1"/>
    </source>
</evidence>
<dbReference type="InterPro" id="IPR002048">
    <property type="entry name" value="EF_hand_dom"/>
</dbReference>
<proteinExistence type="predicted"/>
<dbReference type="Gene3D" id="1.10.238.10">
    <property type="entry name" value="EF-hand"/>
    <property type="match status" value="2"/>
</dbReference>
<feature type="compositionally biased region" description="Polar residues" evidence="4">
    <location>
        <begin position="117"/>
        <end position="126"/>
    </location>
</feature>
<feature type="region of interest" description="Disordered" evidence="4">
    <location>
        <begin position="81"/>
        <end position="126"/>
    </location>
</feature>
<dbReference type="Pfam" id="PF13499">
    <property type="entry name" value="EF-hand_7"/>
    <property type="match status" value="2"/>
</dbReference>
<feature type="compositionally biased region" description="Low complexity" evidence="4">
    <location>
        <begin position="9"/>
        <end position="22"/>
    </location>
</feature>
<dbReference type="PANTHER" id="PTHR23048:SF0">
    <property type="entry name" value="CALMODULIN LIKE 3"/>
    <property type="match status" value="1"/>
</dbReference>
<feature type="domain" description="EF-hand" evidence="5">
    <location>
        <begin position="221"/>
        <end position="256"/>
    </location>
</feature>
<dbReference type="InterPro" id="IPR011992">
    <property type="entry name" value="EF-hand-dom_pair"/>
</dbReference>
<evidence type="ECO:0000256" key="3">
    <source>
        <dbReference type="ARBA" id="ARBA00022837"/>
    </source>
</evidence>
<dbReference type="SUPFAM" id="SSF47473">
    <property type="entry name" value="EF-hand"/>
    <property type="match status" value="1"/>
</dbReference>
<dbReference type="CDD" id="cd00051">
    <property type="entry name" value="EFh"/>
    <property type="match status" value="2"/>
</dbReference>
<organism evidence="6 7">
    <name type="scientific">Panagrolaimus davidi</name>
    <dbReference type="NCBI Taxonomy" id="227884"/>
    <lineage>
        <taxon>Eukaryota</taxon>
        <taxon>Metazoa</taxon>
        <taxon>Ecdysozoa</taxon>
        <taxon>Nematoda</taxon>
        <taxon>Chromadorea</taxon>
        <taxon>Rhabditida</taxon>
        <taxon>Tylenchina</taxon>
        <taxon>Panagrolaimomorpha</taxon>
        <taxon>Panagrolaimoidea</taxon>
        <taxon>Panagrolaimidae</taxon>
        <taxon>Panagrolaimus</taxon>
    </lineage>
</organism>
<name>A0A914P5F2_9BILA</name>
<dbReference type="GO" id="GO:0005509">
    <property type="term" value="F:calcium ion binding"/>
    <property type="evidence" value="ECO:0007669"/>
    <property type="project" value="InterPro"/>
</dbReference>
<evidence type="ECO:0000259" key="5">
    <source>
        <dbReference type="PROSITE" id="PS50222"/>
    </source>
</evidence>
<dbReference type="AlphaFoldDB" id="A0A914P5F2"/>
<keyword evidence="2" id="KW-0677">Repeat</keyword>